<evidence type="ECO:0000313" key="2">
    <source>
        <dbReference type="Proteomes" id="UP000253752"/>
    </source>
</evidence>
<accession>A0A369MS05</accession>
<name>A0A369MS05_EGGLN</name>
<dbReference type="Proteomes" id="UP000253752">
    <property type="component" value="Unassembled WGS sequence"/>
</dbReference>
<dbReference type="EMBL" id="PPTX01000019">
    <property type="protein sequence ID" value="RDB77123.1"/>
    <property type="molecule type" value="Genomic_DNA"/>
</dbReference>
<comment type="caution">
    <text evidence="1">The sequence shown here is derived from an EMBL/GenBank/DDBJ whole genome shotgun (WGS) entry which is preliminary data.</text>
</comment>
<protein>
    <submittedName>
        <fullName evidence="1">Uncharacterized protein</fullName>
    </submittedName>
</protein>
<organism evidence="1 2">
    <name type="scientific">Eggerthella lenta</name>
    <name type="common">Eubacterium lentum</name>
    <dbReference type="NCBI Taxonomy" id="84112"/>
    <lineage>
        <taxon>Bacteria</taxon>
        <taxon>Bacillati</taxon>
        <taxon>Actinomycetota</taxon>
        <taxon>Coriobacteriia</taxon>
        <taxon>Eggerthellales</taxon>
        <taxon>Eggerthellaceae</taxon>
        <taxon>Eggerthella</taxon>
    </lineage>
</organism>
<proteinExistence type="predicted"/>
<reference evidence="1 2" key="1">
    <citation type="journal article" date="2018" name="Elife">
        <title>Discovery and characterization of a prevalent human gut bacterial enzyme sufficient for the inactivation of a family of plant toxins.</title>
        <authorList>
            <person name="Koppel N."/>
            <person name="Bisanz J.E."/>
            <person name="Pandelia M.E."/>
            <person name="Turnbaugh P.J."/>
            <person name="Balskus E.P."/>
        </authorList>
    </citation>
    <scope>NUCLEOTIDE SEQUENCE [LARGE SCALE GENOMIC DNA]</scope>
    <source>
        <strain evidence="1 2">MR1 #12</strain>
    </source>
</reference>
<gene>
    <name evidence="1" type="ORF">C1872_11740</name>
</gene>
<dbReference type="AlphaFoldDB" id="A0A369MS05"/>
<sequence length="73" mass="7761">MTHPLYIHFRILDIRKGVSSMDGIVLSLTGVILQVLGLVAAFGSLAVGAASLALQAWSKDEPRSSQRDEPGAQ</sequence>
<evidence type="ECO:0000313" key="1">
    <source>
        <dbReference type="EMBL" id="RDB77123.1"/>
    </source>
</evidence>